<dbReference type="OrthoDB" id="9787880at2"/>
<evidence type="ECO:0000259" key="1">
    <source>
        <dbReference type="PROSITE" id="PS51462"/>
    </source>
</evidence>
<dbReference type="EMBL" id="MDGQ01000005">
    <property type="protein sequence ID" value="OEJ99488.1"/>
    <property type="molecule type" value="Genomic_DNA"/>
</dbReference>
<evidence type="ECO:0000313" key="2">
    <source>
        <dbReference type="EMBL" id="OEJ99488.1"/>
    </source>
</evidence>
<dbReference type="InterPro" id="IPR015797">
    <property type="entry name" value="NUDIX_hydrolase-like_dom_sf"/>
</dbReference>
<dbReference type="InterPro" id="IPR000086">
    <property type="entry name" value="NUDIX_hydrolase_dom"/>
</dbReference>
<sequence length="190" mass="21992">MAFSTREHFINKLSVYAPEYKEELDFRQRMLALLKAPDCFLRSSLKAHFTASAWVIDPEFNEALLTHHVKLNRWLQLGGHADGDEDLLNVSKKELSEESGLTSFKPYTTEIFDIDIHTIPERKNVPEHEHFDVRFLFMADKAEEIKFNHESNEVAWVSLSEIPALCNENDSILRMIEKTKQLSKGLSVMI</sequence>
<dbReference type="CDD" id="cd03674">
    <property type="entry name" value="NUDIX_Hydrolase"/>
    <property type="match status" value="1"/>
</dbReference>
<dbReference type="Pfam" id="PF00293">
    <property type="entry name" value="NUDIX"/>
    <property type="match status" value="1"/>
</dbReference>
<dbReference type="Gene3D" id="3.90.79.10">
    <property type="entry name" value="Nucleoside Triphosphate Pyrophosphohydrolase"/>
    <property type="match status" value="1"/>
</dbReference>
<dbReference type="PANTHER" id="PTHR43736:SF1">
    <property type="entry name" value="DIHYDRONEOPTERIN TRIPHOSPHATE DIPHOSPHATASE"/>
    <property type="match status" value="1"/>
</dbReference>
<dbReference type="STRING" id="1563681.BFP71_07855"/>
<proteinExistence type="predicted"/>
<keyword evidence="3" id="KW-1185">Reference proteome</keyword>
<feature type="domain" description="Nudix hydrolase" evidence="1">
    <location>
        <begin position="46"/>
        <end position="179"/>
    </location>
</feature>
<protein>
    <recommendedName>
        <fullName evidence="1">Nudix hydrolase domain-containing protein</fullName>
    </recommendedName>
</protein>
<evidence type="ECO:0000313" key="3">
    <source>
        <dbReference type="Proteomes" id="UP000095552"/>
    </source>
</evidence>
<comment type="caution">
    <text evidence="2">The sequence shown here is derived from an EMBL/GenBank/DDBJ whole genome shotgun (WGS) entry which is preliminary data.</text>
</comment>
<dbReference type="SUPFAM" id="SSF55811">
    <property type="entry name" value="Nudix"/>
    <property type="match status" value="1"/>
</dbReference>
<name>A0A1E5SK47_9BACT</name>
<dbReference type="RefSeq" id="WP_069834950.1">
    <property type="nucleotide sequence ID" value="NZ_MDGQ01000005.1"/>
</dbReference>
<dbReference type="PROSITE" id="PS51462">
    <property type="entry name" value="NUDIX"/>
    <property type="match status" value="1"/>
</dbReference>
<dbReference type="Proteomes" id="UP000095552">
    <property type="component" value="Unassembled WGS sequence"/>
</dbReference>
<organism evidence="2 3">
    <name type="scientific">Roseivirga misakiensis</name>
    <dbReference type="NCBI Taxonomy" id="1563681"/>
    <lineage>
        <taxon>Bacteria</taxon>
        <taxon>Pseudomonadati</taxon>
        <taxon>Bacteroidota</taxon>
        <taxon>Cytophagia</taxon>
        <taxon>Cytophagales</taxon>
        <taxon>Roseivirgaceae</taxon>
        <taxon>Roseivirga</taxon>
    </lineage>
</organism>
<dbReference type="AlphaFoldDB" id="A0A1E5SK47"/>
<reference evidence="2 3" key="1">
    <citation type="submission" date="2016-08" db="EMBL/GenBank/DDBJ databases">
        <title>Draft genome of Fabibacter sp. strain SK-8.</title>
        <authorList>
            <person name="Wong S.-K."/>
            <person name="Hamasaki K."/>
            <person name="Yoshizawa S."/>
        </authorList>
    </citation>
    <scope>NUCLEOTIDE SEQUENCE [LARGE SCALE GENOMIC DNA]</scope>
    <source>
        <strain evidence="2 3">SK-8</strain>
    </source>
</reference>
<accession>A0A1E5SK47</accession>
<dbReference type="PANTHER" id="PTHR43736">
    <property type="entry name" value="ADP-RIBOSE PYROPHOSPHATASE"/>
    <property type="match status" value="1"/>
</dbReference>
<gene>
    <name evidence="2" type="ORF">BFP71_07855</name>
</gene>